<evidence type="ECO:0000256" key="4">
    <source>
        <dbReference type="SAM" id="MobiDB-lite"/>
    </source>
</evidence>
<dbReference type="Pfam" id="PF04615">
    <property type="entry name" value="Utp14"/>
    <property type="match status" value="1"/>
</dbReference>
<name>A0ABR2L8U9_9EUKA</name>
<dbReference type="EMBL" id="JAPFFF010000001">
    <property type="protein sequence ID" value="KAK8899785.1"/>
    <property type="molecule type" value="Genomic_DNA"/>
</dbReference>
<feature type="compositionally biased region" description="Basic and acidic residues" evidence="4">
    <location>
        <begin position="262"/>
        <end position="276"/>
    </location>
</feature>
<organism evidence="5 6">
    <name type="scientific">Tritrichomonas musculus</name>
    <dbReference type="NCBI Taxonomy" id="1915356"/>
    <lineage>
        <taxon>Eukaryota</taxon>
        <taxon>Metamonada</taxon>
        <taxon>Parabasalia</taxon>
        <taxon>Tritrichomonadida</taxon>
        <taxon>Tritrichomonadidae</taxon>
        <taxon>Tritrichomonas</taxon>
    </lineage>
</organism>
<keyword evidence="6" id="KW-1185">Reference proteome</keyword>
<evidence type="ECO:0000256" key="3">
    <source>
        <dbReference type="ARBA" id="ARBA00023242"/>
    </source>
</evidence>
<reference evidence="5 6" key="1">
    <citation type="submission" date="2024-04" db="EMBL/GenBank/DDBJ databases">
        <title>Tritrichomonas musculus Genome.</title>
        <authorList>
            <person name="Alves-Ferreira E."/>
            <person name="Grigg M."/>
            <person name="Lorenzi H."/>
            <person name="Galac M."/>
        </authorList>
    </citation>
    <scope>NUCLEOTIDE SEQUENCE [LARGE SCALE GENOMIC DNA]</scope>
    <source>
        <strain evidence="5 6">EAF2021</strain>
    </source>
</reference>
<protein>
    <submittedName>
        <fullName evidence="5">U3 small nucleolar RNA-associated protein 14 A</fullName>
    </submittedName>
</protein>
<sequence>MSDDEVNVDDLVSALDDTTEHGDLKRLAAHSVEPLRETSQVDQKRANLKAANEIVTEEIDQWAPVVNNIMKRRTVTFENNNSNIKMDTVNLGQNDFGSEIDAILKEEKLTRESQLSLENDALSHLPEEEFRQRIEQLAMMRNLQFYNEQKAKRWKKIKSKQFRRLHKKDMADLPLEELAEVDPEAFKRRLEKIEVDRARERATLRHKNTSQWVRRVLSRGLKAASSDVLKSYEEQVKLGEELSKKINGLGLDNSDDESDDDDKSKIPENPIKENNHLKPLFDMQFMKEAEERKEKELEEYTKMMEGDETVDQEVPASGIVTVRSNQGFQMKKQKESPEKINDKSENIKAQSTDNAEKASEESQTQLKDKTDQVSNNSEENKQNDDNPWLSNKKKRRGNRFISANSINQVTESELKAAAENIDLARKEEQKDILADMFGLKEEFEKEKEQQALKETERVLPNMDELHMEGWGSWAGPGAEESEGARRRRERIEAEREKIKQEIIQGRKDSQYPHVILRDGVDPAVEKYSITDVPKMYSNPKQYSSQLKYPLGPEFNSAIGFQKLNRPEMIAQSGTVIDPISFTKYMKLKERNQRRKGQRRALEDTKKKTV</sequence>
<evidence type="ECO:0000313" key="5">
    <source>
        <dbReference type="EMBL" id="KAK8899785.1"/>
    </source>
</evidence>
<feature type="region of interest" description="Disordered" evidence="4">
    <location>
        <begin position="247"/>
        <end position="411"/>
    </location>
</feature>
<comment type="subcellular location">
    <subcellularLocation>
        <location evidence="1">Nucleus</location>
        <location evidence="1">Nucleolus</location>
    </subcellularLocation>
</comment>
<feature type="compositionally biased region" description="Polar residues" evidence="4">
    <location>
        <begin position="401"/>
        <end position="411"/>
    </location>
</feature>
<feature type="compositionally biased region" description="Basic and acidic residues" evidence="4">
    <location>
        <begin position="599"/>
        <end position="609"/>
    </location>
</feature>
<dbReference type="PANTHER" id="PTHR14150">
    <property type="entry name" value="U3 SMALL NUCLEOLAR RNA-ASSOCIATED PROTEIN 14"/>
    <property type="match status" value="1"/>
</dbReference>
<proteinExistence type="predicted"/>
<feature type="region of interest" description="Disordered" evidence="4">
    <location>
        <begin position="587"/>
        <end position="609"/>
    </location>
</feature>
<evidence type="ECO:0000256" key="1">
    <source>
        <dbReference type="ARBA" id="ARBA00004604"/>
    </source>
</evidence>
<dbReference type="PANTHER" id="PTHR14150:SF12">
    <property type="entry name" value="U3 SMALL NUCLEOLAR RNA-ASSOCIATED PROTEIN 14 HOMOLOG A"/>
    <property type="match status" value="1"/>
</dbReference>
<feature type="compositionally biased region" description="Basic and acidic residues" evidence="4">
    <location>
        <begin position="332"/>
        <end position="346"/>
    </location>
</feature>
<dbReference type="InterPro" id="IPR006709">
    <property type="entry name" value="SSU_processome_Utp14"/>
</dbReference>
<evidence type="ECO:0000313" key="6">
    <source>
        <dbReference type="Proteomes" id="UP001470230"/>
    </source>
</evidence>
<keyword evidence="2" id="KW-0597">Phosphoprotein</keyword>
<gene>
    <name evidence="5" type="ORF">M9Y10_002107</name>
</gene>
<feature type="region of interest" description="Disordered" evidence="4">
    <location>
        <begin position="468"/>
        <end position="492"/>
    </location>
</feature>
<comment type="caution">
    <text evidence="5">The sequence shown here is derived from an EMBL/GenBank/DDBJ whole genome shotgun (WGS) entry which is preliminary data.</text>
</comment>
<feature type="compositionally biased region" description="Basic and acidic residues" evidence="4">
    <location>
        <begin position="285"/>
        <end position="305"/>
    </location>
</feature>
<accession>A0ABR2L8U9</accession>
<keyword evidence="3" id="KW-0539">Nucleus</keyword>
<feature type="compositionally biased region" description="Basic and acidic residues" evidence="4">
    <location>
        <begin position="354"/>
        <end position="371"/>
    </location>
</feature>
<dbReference type="Proteomes" id="UP001470230">
    <property type="component" value="Unassembled WGS sequence"/>
</dbReference>
<evidence type="ECO:0000256" key="2">
    <source>
        <dbReference type="ARBA" id="ARBA00022553"/>
    </source>
</evidence>